<sequence>WPTPQTSRGSGGNGPSGNVSQQKRKNEAPNGDIHTLSPQGGDVTLSLMQFPTSTQYQKKKKVANKMQTEQQIQDVASLIIQFNDSYAQNKQGKQKEQPESESNPQLTDIVSTLLSLQHQIEVNRSCYQVIQIPKILQSLSALVTFRLGTYIDLDVDRQSLEVRSWNRWCFNQIQRFGDEQDQQELVNNEYGRVMSLSLCTAGGAGEEQDEEIRNGLYYIYDFLRQLHEGRNDQPSFQHLPLLAGVSLEQMKEEGAIEELEAQMINSGYDGEILDYANDVKAATLNRFIN</sequence>
<evidence type="ECO:0000313" key="3">
    <source>
        <dbReference type="Proteomes" id="UP000324800"/>
    </source>
</evidence>
<dbReference type="Proteomes" id="UP000324800">
    <property type="component" value="Unassembled WGS sequence"/>
</dbReference>
<proteinExistence type="predicted"/>
<name>A0A5J4X4N6_9EUKA</name>
<dbReference type="EMBL" id="SNRW01000260">
    <property type="protein sequence ID" value="KAA6402267.1"/>
    <property type="molecule type" value="Genomic_DNA"/>
</dbReference>
<protein>
    <submittedName>
        <fullName evidence="2">Uncharacterized protein</fullName>
    </submittedName>
</protein>
<feature type="non-terminal residue" evidence="2">
    <location>
        <position position="1"/>
    </location>
</feature>
<reference evidence="2 3" key="1">
    <citation type="submission" date="2019-03" db="EMBL/GenBank/DDBJ databases">
        <title>Single cell metagenomics reveals metabolic interactions within the superorganism composed of flagellate Streblomastix strix and complex community of Bacteroidetes bacteria on its surface.</title>
        <authorList>
            <person name="Treitli S.C."/>
            <person name="Kolisko M."/>
            <person name="Husnik F."/>
            <person name="Keeling P."/>
            <person name="Hampl V."/>
        </authorList>
    </citation>
    <scope>NUCLEOTIDE SEQUENCE [LARGE SCALE GENOMIC DNA]</scope>
    <source>
        <strain evidence="2">ST1C</strain>
    </source>
</reference>
<gene>
    <name evidence="2" type="ORF">EZS28_002198</name>
</gene>
<accession>A0A5J4X4N6</accession>
<dbReference type="AlphaFoldDB" id="A0A5J4X4N6"/>
<comment type="caution">
    <text evidence="2">The sequence shown here is derived from an EMBL/GenBank/DDBJ whole genome shotgun (WGS) entry which is preliminary data.</text>
</comment>
<evidence type="ECO:0000313" key="2">
    <source>
        <dbReference type="EMBL" id="KAA6402267.1"/>
    </source>
</evidence>
<evidence type="ECO:0000256" key="1">
    <source>
        <dbReference type="SAM" id="MobiDB-lite"/>
    </source>
</evidence>
<feature type="region of interest" description="Disordered" evidence="1">
    <location>
        <begin position="1"/>
        <end position="41"/>
    </location>
</feature>
<organism evidence="2 3">
    <name type="scientific">Streblomastix strix</name>
    <dbReference type="NCBI Taxonomy" id="222440"/>
    <lineage>
        <taxon>Eukaryota</taxon>
        <taxon>Metamonada</taxon>
        <taxon>Preaxostyla</taxon>
        <taxon>Oxymonadida</taxon>
        <taxon>Streblomastigidae</taxon>
        <taxon>Streblomastix</taxon>
    </lineage>
</organism>